<dbReference type="GO" id="GO:0016747">
    <property type="term" value="F:acyltransferase activity, transferring groups other than amino-acyl groups"/>
    <property type="evidence" value="ECO:0007669"/>
    <property type="project" value="InterPro"/>
</dbReference>
<evidence type="ECO:0000313" key="2">
    <source>
        <dbReference type="EMBL" id="MBN1572176.1"/>
    </source>
</evidence>
<dbReference type="EMBL" id="JAFGIX010000015">
    <property type="protein sequence ID" value="MBN1572176.1"/>
    <property type="molecule type" value="Genomic_DNA"/>
</dbReference>
<protein>
    <submittedName>
        <fullName evidence="2">N-acetyltransferase</fullName>
    </submittedName>
</protein>
<feature type="domain" description="N-acetyltransferase" evidence="1">
    <location>
        <begin position="5"/>
        <end position="154"/>
    </location>
</feature>
<organism evidence="2 3">
    <name type="scientific">Candidatus Zymogenus saltonus</name>
    <dbReference type="NCBI Taxonomy" id="2844893"/>
    <lineage>
        <taxon>Bacteria</taxon>
        <taxon>Deltaproteobacteria</taxon>
        <taxon>Candidatus Zymogenia</taxon>
        <taxon>Candidatus Zymogeniales</taxon>
        <taxon>Candidatus Zymogenaceae</taxon>
        <taxon>Candidatus Zymogenus</taxon>
    </lineage>
</organism>
<gene>
    <name evidence="2" type="ORF">JW984_03150</name>
</gene>
<dbReference type="InterPro" id="IPR016181">
    <property type="entry name" value="Acyl_CoA_acyltransferase"/>
</dbReference>
<dbReference type="AlphaFoldDB" id="A0A9D8PJM0"/>
<dbReference type="Pfam" id="PF13527">
    <property type="entry name" value="Acetyltransf_9"/>
    <property type="match status" value="1"/>
</dbReference>
<dbReference type="CDD" id="cd04301">
    <property type="entry name" value="NAT_SF"/>
    <property type="match status" value="1"/>
</dbReference>
<sequence length="176" mass="19366">MKNEIDIRSETADDQKSIYDLHLSAFGRRVEPELVGKIRSKENFIPELSLVAVNENKILGHLLFSIITIESEGKEIPVLALSVISVLPEYQKKGIGTKLIKRGLEKCRRLGHNVIIVIGHPSYYPRFGFVPASGYGLSVPFEAPDEAVMAAELAHGALNGISGTIQYPPEFAEDLP</sequence>
<reference evidence="2" key="1">
    <citation type="journal article" date="2021" name="Environ. Microbiol.">
        <title>Genomic characterization of three novel Desulfobacterota classes expand the metabolic and phylogenetic diversity of the phylum.</title>
        <authorList>
            <person name="Murphy C.L."/>
            <person name="Biggerstaff J."/>
            <person name="Eichhorn A."/>
            <person name="Ewing E."/>
            <person name="Shahan R."/>
            <person name="Soriano D."/>
            <person name="Stewart S."/>
            <person name="VanMol K."/>
            <person name="Walker R."/>
            <person name="Walters P."/>
            <person name="Elshahed M.S."/>
            <person name="Youssef N.H."/>
        </authorList>
    </citation>
    <scope>NUCLEOTIDE SEQUENCE</scope>
    <source>
        <strain evidence="2">Zod_Metabat.24</strain>
    </source>
</reference>
<reference evidence="2" key="2">
    <citation type="submission" date="2021-01" db="EMBL/GenBank/DDBJ databases">
        <authorList>
            <person name="Hahn C.R."/>
            <person name="Youssef N.H."/>
            <person name="Elshahed M."/>
        </authorList>
    </citation>
    <scope>NUCLEOTIDE SEQUENCE</scope>
    <source>
        <strain evidence="2">Zod_Metabat.24</strain>
    </source>
</reference>
<dbReference type="SUPFAM" id="SSF55729">
    <property type="entry name" value="Acyl-CoA N-acyltransferases (Nat)"/>
    <property type="match status" value="1"/>
</dbReference>
<proteinExistence type="predicted"/>
<dbReference type="PROSITE" id="PS51186">
    <property type="entry name" value="GNAT"/>
    <property type="match status" value="1"/>
</dbReference>
<dbReference type="Proteomes" id="UP000809273">
    <property type="component" value="Unassembled WGS sequence"/>
</dbReference>
<comment type="caution">
    <text evidence="2">The sequence shown here is derived from an EMBL/GenBank/DDBJ whole genome shotgun (WGS) entry which is preliminary data.</text>
</comment>
<name>A0A9D8PJM0_9DELT</name>
<dbReference type="Gene3D" id="3.40.630.30">
    <property type="match status" value="1"/>
</dbReference>
<accession>A0A9D8PJM0</accession>
<dbReference type="InterPro" id="IPR000182">
    <property type="entry name" value="GNAT_dom"/>
</dbReference>
<evidence type="ECO:0000313" key="3">
    <source>
        <dbReference type="Proteomes" id="UP000809273"/>
    </source>
</evidence>
<evidence type="ECO:0000259" key="1">
    <source>
        <dbReference type="PROSITE" id="PS51186"/>
    </source>
</evidence>